<keyword evidence="2" id="KW-1185">Reference proteome</keyword>
<reference evidence="1" key="1">
    <citation type="submission" date="2020-08" db="EMBL/GenBank/DDBJ databases">
        <title>Multicomponent nature underlies the extraordinary mechanical properties of spider dragline silk.</title>
        <authorList>
            <person name="Kono N."/>
            <person name="Nakamura H."/>
            <person name="Mori M."/>
            <person name="Yoshida Y."/>
            <person name="Ohtoshi R."/>
            <person name="Malay A.D."/>
            <person name="Moran D.A.P."/>
            <person name="Tomita M."/>
            <person name="Numata K."/>
            <person name="Arakawa K."/>
        </authorList>
    </citation>
    <scope>NUCLEOTIDE SEQUENCE</scope>
</reference>
<dbReference type="EMBL" id="BMAU01021346">
    <property type="protein sequence ID" value="GFY17798.1"/>
    <property type="molecule type" value="Genomic_DNA"/>
</dbReference>
<organism evidence="1 2">
    <name type="scientific">Trichonephila clavipes</name>
    <name type="common">Golden silk orbweaver</name>
    <name type="synonym">Nephila clavipes</name>
    <dbReference type="NCBI Taxonomy" id="2585209"/>
    <lineage>
        <taxon>Eukaryota</taxon>
        <taxon>Metazoa</taxon>
        <taxon>Ecdysozoa</taxon>
        <taxon>Arthropoda</taxon>
        <taxon>Chelicerata</taxon>
        <taxon>Arachnida</taxon>
        <taxon>Araneae</taxon>
        <taxon>Araneomorphae</taxon>
        <taxon>Entelegynae</taxon>
        <taxon>Araneoidea</taxon>
        <taxon>Nephilidae</taxon>
        <taxon>Trichonephila</taxon>
    </lineage>
</organism>
<evidence type="ECO:0000313" key="1">
    <source>
        <dbReference type="EMBL" id="GFY17798.1"/>
    </source>
</evidence>
<sequence length="210" mass="24640">MLEKVIENWTSRLDCFRASRGSPMQEIIFKMSATLIFGYDFDIAKKRILTQEEIDRYMNNLDELNELSEEGLEYSDDDVDFLPDYVSSIEDSDSDSEIRVGKWTWRRRSNLELYQAYKESDIVNFVKIQRIKWAGHAIRMSDDSTTKTVYNAQPIGTRRRSRPNLGWIDDLEKNLLSFESYVLENKLSGRCLAWRKLFEKAKAHTGLSCH</sequence>
<protein>
    <submittedName>
        <fullName evidence="1">Uncharacterized protein</fullName>
    </submittedName>
</protein>
<name>A0A8X6VQH8_TRICX</name>
<gene>
    <name evidence="1" type="primary">NCL1_30767</name>
    <name evidence="1" type="ORF">TNCV_1075331</name>
</gene>
<accession>A0A8X6VQH8</accession>
<evidence type="ECO:0000313" key="2">
    <source>
        <dbReference type="Proteomes" id="UP000887159"/>
    </source>
</evidence>
<dbReference type="Proteomes" id="UP000887159">
    <property type="component" value="Unassembled WGS sequence"/>
</dbReference>
<proteinExistence type="predicted"/>
<dbReference type="AlphaFoldDB" id="A0A8X6VQH8"/>
<comment type="caution">
    <text evidence="1">The sequence shown here is derived from an EMBL/GenBank/DDBJ whole genome shotgun (WGS) entry which is preliminary data.</text>
</comment>